<dbReference type="Gene3D" id="1.25.40.10">
    <property type="entry name" value="Tetratricopeptide repeat domain"/>
    <property type="match status" value="3"/>
</dbReference>
<feature type="region of interest" description="Disordered" evidence="3">
    <location>
        <begin position="357"/>
        <end position="380"/>
    </location>
</feature>
<dbReference type="GO" id="GO:0045292">
    <property type="term" value="P:mRNA cis splicing, via spliceosome"/>
    <property type="evidence" value="ECO:0007669"/>
    <property type="project" value="TreeGrafter"/>
</dbReference>
<feature type="region of interest" description="Disordered" evidence="3">
    <location>
        <begin position="318"/>
        <end position="338"/>
    </location>
</feature>
<protein>
    <recommendedName>
        <fullName evidence="4">Homing endonuclease LAGLIDADG domain-containing protein</fullName>
    </recommendedName>
</protein>
<feature type="region of interest" description="Disordered" evidence="3">
    <location>
        <begin position="1215"/>
        <end position="1245"/>
    </location>
</feature>
<dbReference type="GO" id="GO:0004519">
    <property type="term" value="F:endonuclease activity"/>
    <property type="evidence" value="ECO:0007669"/>
    <property type="project" value="InterPro"/>
</dbReference>
<dbReference type="InterPro" id="IPR052500">
    <property type="entry name" value="Chloro/Mito_RNA_Process"/>
</dbReference>
<proteinExistence type="predicted"/>
<feature type="compositionally biased region" description="Polar residues" evidence="3">
    <location>
        <begin position="201"/>
        <end position="214"/>
    </location>
</feature>
<dbReference type="Pfam" id="PF13041">
    <property type="entry name" value="PPR_2"/>
    <property type="match status" value="1"/>
</dbReference>
<feature type="compositionally biased region" description="Basic and acidic residues" evidence="3">
    <location>
        <begin position="320"/>
        <end position="338"/>
    </location>
</feature>
<feature type="repeat" description="PPR" evidence="2">
    <location>
        <begin position="895"/>
        <end position="930"/>
    </location>
</feature>
<dbReference type="GO" id="GO:0000373">
    <property type="term" value="P:Group II intron splicing"/>
    <property type="evidence" value="ECO:0007669"/>
    <property type="project" value="TreeGrafter"/>
</dbReference>
<reference evidence="5" key="1">
    <citation type="submission" date="2021-01" db="EMBL/GenBank/DDBJ databases">
        <title>Adiantum capillus-veneris genome.</title>
        <authorList>
            <person name="Fang Y."/>
            <person name="Liao Q."/>
        </authorList>
    </citation>
    <scope>NUCLEOTIDE SEQUENCE</scope>
    <source>
        <strain evidence="5">H3</strain>
        <tissue evidence="5">Leaf</tissue>
    </source>
</reference>
<feature type="region of interest" description="Disordered" evidence="3">
    <location>
        <begin position="199"/>
        <end position="224"/>
    </location>
</feature>
<dbReference type="SUPFAM" id="SSF55608">
    <property type="entry name" value="Homing endonucleases"/>
    <property type="match status" value="1"/>
</dbReference>
<dbReference type="OrthoDB" id="2020589at2759"/>
<gene>
    <name evidence="5" type="ORF">GOP47_0000925</name>
</gene>
<keyword evidence="1" id="KW-0677">Repeat</keyword>
<dbReference type="NCBIfam" id="TIGR00756">
    <property type="entry name" value="PPR"/>
    <property type="match status" value="2"/>
</dbReference>
<evidence type="ECO:0000259" key="4">
    <source>
        <dbReference type="Pfam" id="PF03161"/>
    </source>
</evidence>
<evidence type="ECO:0000313" key="5">
    <source>
        <dbReference type="EMBL" id="KAI5084756.1"/>
    </source>
</evidence>
<dbReference type="Pfam" id="PF13812">
    <property type="entry name" value="PPR_3"/>
    <property type="match status" value="2"/>
</dbReference>
<feature type="repeat" description="PPR" evidence="2">
    <location>
        <begin position="931"/>
        <end position="965"/>
    </location>
</feature>
<dbReference type="PANTHER" id="PTHR47539">
    <property type="entry name" value="PENTATRICOPEPTIDE REPEAT-CONTAINING PROTEIN OTP51, CHLOROPLASTIC"/>
    <property type="match status" value="1"/>
</dbReference>
<dbReference type="Gene3D" id="3.10.28.10">
    <property type="entry name" value="Homing endonucleases"/>
    <property type="match status" value="2"/>
</dbReference>
<dbReference type="InterPro" id="IPR011990">
    <property type="entry name" value="TPR-like_helical_dom_sf"/>
</dbReference>
<evidence type="ECO:0000313" key="6">
    <source>
        <dbReference type="Proteomes" id="UP000886520"/>
    </source>
</evidence>
<feature type="compositionally biased region" description="Basic and acidic residues" evidence="3">
    <location>
        <begin position="368"/>
        <end position="380"/>
    </location>
</feature>
<feature type="repeat" description="PPR" evidence="2">
    <location>
        <begin position="824"/>
        <end position="859"/>
    </location>
</feature>
<dbReference type="Pfam" id="PF03161">
    <property type="entry name" value="LAGLIDADG_2"/>
    <property type="match status" value="1"/>
</dbReference>
<dbReference type="SUPFAM" id="SSF48452">
    <property type="entry name" value="TPR-like"/>
    <property type="match status" value="1"/>
</dbReference>
<evidence type="ECO:0000256" key="3">
    <source>
        <dbReference type="SAM" id="MobiDB-lite"/>
    </source>
</evidence>
<keyword evidence="6" id="KW-1185">Reference proteome</keyword>
<feature type="repeat" description="PPR" evidence="2">
    <location>
        <begin position="644"/>
        <end position="681"/>
    </location>
</feature>
<dbReference type="GO" id="GO:0048564">
    <property type="term" value="P:photosystem I assembly"/>
    <property type="evidence" value="ECO:0007669"/>
    <property type="project" value="TreeGrafter"/>
</dbReference>
<dbReference type="InterPro" id="IPR004860">
    <property type="entry name" value="LAGLIDADG_dom"/>
</dbReference>
<dbReference type="Proteomes" id="UP000886520">
    <property type="component" value="Chromosome 1"/>
</dbReference>
<dbReference type="PANTHER" id="PTHR47539:SF1">
    <property type="entry name" value="PENTATRICOPEPTIDE REPEAT-CONTAINING PROTEIN OTP51, CHLOROPLASTIC"/>
    <property type="match status" value="1"/>
</dbReference>
<dbReference type="EMBL" id="JABFUD020000001">
    <property type="protein sequence ID" value="KAI5084756.1"/>
    <property type="molecule type" value="Genomic_DNA"/>
</dbReference>
<accession>A0A9D4VFN1</accession>
<feature type="region of interest" description="Disordered" evidence="3">
    <location>
        <begin position="392"/>
        <end position="418"/>
    </location>
</feature>
<dbReference type="InterPro" id="IPR002885">
    <property type="entry name" value="PPR_rpt"/>
</dbReference>
<evidence type="ECO:0000256" key="2">
    <source>
        <dbReference type="PROSITE-ProRule" id="PRU00708"/>
    </source>
</evidence>
<comment type="caution">
    <text evidence="5">The sequence shown here is derived from an EMBL/GenBank/DDBJ whole genome shotgun (WGS) entry which is preliminary data.</text>
</comment>
<evidence type="ECO:0000256" key="1">
    <source>
        <dbReference type="ARBA" id="ARBA00022737"/>
    </source>
</evidence>
<name>A0A9D4VFN1_ADICA</name>
<dbReference type="InterPro" id="IPR027434">
    <property type="entry name" value="Homing_endonucl"/>
</dbReference>
<sequence>MIKARGGLLSHAHSAGGALLQRQDSPRSLPHSAPHSSLKILLASRVFRGFFPICDGENHDSACRSLHGCSRNGSKHSSILALWSFESKSRHFEHATRLTTKGLHTSTRKKLTTSELIKSLQLAKRGGSKAPTSNKALVTDDCSVEGGKVHEIMRQGLNSSLSSDNLEEDRQPDVGTIKKPLSMLIPQHVVDMGFAKKESFSKNQDQQRGSTEVFQGTEHRVSNQKHRIPVLHLESVRNDVADEYSGPNAEIGANQGNQQTLSAQQLAPQISERASRGKKAVTIGSVKHWDLVGVAFDTDPTARKASASNLAVRQVRKHGEHVDVSNEKQSVTRDSEGLRKQTEGFCEGAALAREGCQPVGKPSFESKTQGEMHDGSEQGKPIERISERIQTWPSATSPNSSEIQPPLHQLSSNSVEKSSDIAGKQINIQLSSSTPFQKMSEGISQHDKGVGLHRASKAFDRWLSKDPLPEESTPAAAEKPFDRNRPRKRKKNELKEKDLSVKPNAGEPHYEYLIRRKQVRAEAQKALVDDVDDYEHVGDDWMRKRLGWLCKEIPVLKASGIVKMLNNQRKWIKQEHVKELIEHLVRYMELNRAHRVLKWMQQQPLYEFEYELHNNMAFILGRNNKLSRCQDVFDEIVRNGKFPDTAVFTALIKAYLDKGDKGDINDAWKLYNQMLQLGLTVSDSLSETLLKSLTCPTGRWIRQSEELFQKMKASGMYINEDMYNRVMDIYGKRGDHKKIDAMMNELTSNHLKLTVGILNAKLEACVSDGDTVRAEGTLREMVEMGLKPDWRSFANLIQVYGKANMPMQSWETFEKMKGISIPINFVTYHAIIEAMAADGQHEERVMQVLTEVEESGIKPLQPCYNTVMNMYLRLKKYDEVESIFNRGKAAKSRPAHAAYNMLMKAYTATGQLDKAEALFQKMKVTEGMGPNTHTYNILLEGYGIACFKARVRELFEEMSAKGCQLDPDVREKILGMISVKKITELEKKKLILTDEQREIIPGLLLGGAKMESPDRNRTFELHLEFNCEHVVKRAIKDRLSFLFQAWWKPSQSVVLTASDECEEAHMEGSATESFIRLETVNHGSFRFYAHQYRPNGEPIIPKLIHRWLKPRTLAYWYMYGGRKCQRTGGIILNASKYSGKQIQLVVKALKARTMDCRRKKRRNGDVIRFEGRSAMWLWKLMEPHILKNVKEQLKPEAIPVDLALAKGTKSWDAQDYNVDEASSDEGDWDELEADKREEPMQILED</sequence>
<dbReference type="AlphaFoldDB" id="A0A9D4VFN1"/>
<organism evidence="5 6">
    <name type="scientific">Adiantum capillus-veneris</name>
    <name type="common">Maidenhair fern</name>
    <dbReference type="NCBI Taxonomy" id="13818"/>
    <lineage>
        <taxon>Eukaryota</taxon>
        <taxon>Viridiplantae</taxon>
        <taxon>Streptophyta</taxon>
        <taxon>Embryophyta</taxon>
        <taxon>Tracheophyta</taxon>
        <taxon>Polypodiopsida</taxon>
        <taxon>Polypodiidae</taxon>
        <taxon>Polypodiales</taxon>
        <taxon>Pteridineae</taxon>
        <taxon>Pteridaceae</taxon>
        <taxon>Vittarioideae</taxon>
        <taxon>Adiantum</taxon>
    </lineage>
</organism>
<feature type="region of interest" description="Disordered" evidence="3">
    <location>
        <begin position="464"/>
        <end position="504"/>
    </location>
</feature>
<feature type="compositionally biased region" description="Polar residues" evidence="3">
    <location>
        <begin position="392"/>
        <end position="416"/>
    </location>
</feature>
<dbReference type="PROSITE" id="PS51375">
    <property type="entry name" value="PPR"/>
    <property type="match status" value="4"/>
</dbReference>
<feature type="domain" description="Homing endonuclease LAGLIDADG" evidence="4">
    <location>
        <begin position="997"/>
        <end position="1176"/>
    </location>
</feature>
<feature type="compositionally biased region" description="Acidic residues" evidence="3">
    <location>
        <begin position="1217"/>
        <end position="1232"/>
    </location>
</feature>